<proteinExistence type="predicted"/>
<accession>Q2N7R6</accession>
<keyword evidence="3" id="KW-1185">Reference proteome</keyword>
<dbReference type="KEGG" id="eli:ELI_10915"/>
<dbReference type="Pfam" id="PF26624">
    <property type="entry name" value="DUF8200"/>
    <property type="match status" value="1"/>
</dbReference>
<feature type="signal peptide" evidence="1">
    <location>
        <begin position="1"/>
        <end position="36"/>
    </location>
</feature>
<dbReference type="InterPro" id="IPR058513">
    <property type="entry name" value="DUF8200"/>
</dbReference>
<name>Q2N7R6_ERYLH</name>
<dbReference type="eggNOG" id="ENOG50339TC">
    <property type="taxonomic scope" value="Bacteria"/>
</dbReference>
<evidence type="ECO:0000256" key="1">
    <source>
        <dbReference type="SAM" id="SignalP"/>
    </source>
</evidence>
<protein>
    <recommendedName>
        <fullName evidence="4">Secreted protein</fullName>
    </recommendedName>
</protein>
<dbReference type="Proteomes" id="UP000008808">
    <property type="component" value="Chromosome"/>
</dbReference>
<dbReference type="OrthoDB" id="7594837at2"/>
<sequence>MTSFAHTARNATVGGLALVYTALTFGVATAPTPALASDGVYYRAELAQPVESKTEIVRGTAWTCKGTVCVARKSNSRPVVVCQRVAKELGDVKTFTVEGETIAEDKLAKCQGKAA</sequence>
<reference evidence="3" key="1">
    <citation type="journal article" date="2009" name="J. Bacteriol.">
        <title>Complete genome sequence of Erythrobacter litoralis HTCC2594.</title>
        <authorList>
            <person name="Oh H.M."/>
            <person name="Giovannoni S.J."/>
            <person name="Ferriera S."/>
            <person name="Johnson J."/>
            <person name="Cho J.C."/>
        </authorList>
    </citation>
    <scope>NUCLEOTIDE SEQUENCE [LARGE SCALE GENOMIC DNA]</scope>
    <source>
        <strain evidence="3">HTCC2594</strain>
    </source>
</reference>
<evidence type="ECO:0000313" key="2">
    <source>
        <dbReference type="EMBL" id="ABC64275.1"/>
    </source>
</evidence>
<gene>
    <name evidence="2" type="ordered locus">ELI_10915</name>
</gene>
<dbReference type="HOGENOM" id="CLU_162496_0_0_5"/>
<dbReference type="EMBL" id="CP000157">
    <property type="protein sequence ID" value="ABC64275.1"/>
    <property type="molecule type" value="Genomic_DNA"/>
</dbReference>
<keyword evidence="1" id="KW-0732">Signal</keyword>
<dbReference type="RefSeq" id="WP_011415098.1">
    <property type="nucleotide sequence ID" value="NC_007722.1"/>
</dbReference>
<dbReference type="STRING" id="314225.ELI_10915"/>
<feature type="chain" id="PRO_5004213166" description="Secreted protein" evidence="1">
    <location>
        <begin position="37"/>
        <end position="115"/>
    </location>
</feature>
<dbReference type="NCBIfam" id="NF047636">
    <property type="entry name" value="CC_3452_fam"/>
    <property type="match status" value="1"/>
</dbReference>
<evidence type="ECO:0000313" key="3">
    <source>
        <dbReference type="Proteomes" id="UP000008808"/>
    </source>
</evidence>
<dbReference type="InterPro" id="IPR058067">
    <property type="entry name" value="CC_3452-like"/>
</dbReference>
<dbReference type="AlphaFoldDB" id="Q2N7R6"/>
<evidence type="ECO:0008006" key="4">
    <source>
        <dbReference type="Google" id="ProtNLM"/>
    </source>
</evidence>
<organism evidence="2 3">
    <name type="scientific">Erythrobacter litoralis (strain HTCC2594)</name>
    <dbReference type="NCBI Taxonomy" id="314225"/>
    <lineage>
        <taxon>Bacteria</taxon>
        <taxon>Pseudomonadati</taxon>
        <taxon>Pseudomonadota</taxon>
        <taxon>Alphaproteobacteria</taxon>
        <taxon>Sphingomonadales</taxon>
        <taxon>Erythrobacteraceae</taxon>
        <taxon>Erythrobacter/Porphyrobacter group</taxon>
        <taxon>Erythrobacter</taxon>
    </lineage>
</organism>